<keyword evidence="2" id="KW-1185">Reference proteome</keyword>
<accession>A0ACD5AQ99</accession>
<sequence>MIVVPDDWDDWFQYNTQYRLTYQDAGNNRTLIGSVKIGQFDMPKGQSRPDLPSTFEQLDDRFFSLGQDDSYYRDLGRISTDFRAEVLQALRDVAFDEELFQRALAENVTGTSLLRSVPRATVQGQFRRMARGGPRRTRYHFVYTPPAASSGASTPLTFDVRPKSQPPTNIHVLIGRNGVGKTHALNHMTRALADERATADEVGTFEVDQGGLRGSFANLVSVTFSAFDPFEPLPSPRNKASGLEYSYIGLKHVRKPDESGPKDWQALAAEFGKSVRVCLNGARQARWRRALTMLESDPIFSDAGVAGLADAATDDKELRRQARLLFRKLSSGHKIVLLTMARLVETVSERSLVLLDEPEAHLHPPLLSAFTRALSDLLSDRNGVAIIATHSPVVLQEVPRSCVWKIRRSGWDTVVERPTIETFGENVGVLTREIFGLEVTHSGFHRLLDEALEEADTYEEVLEKFDGQLGSEARILVRTLLAAREAEGSR</sequence>
<proteinExistence type="predicted"/>
<dbReference type="EMBL" id="CP146023">
    <property type="protein sequence ID" value="WWQ69361.1"/>
    <property type="molecule type" value="Genomic_DNA"/>
</dbReference>
<geneLocation type="plasmid" evidence="1 2">
    <name>p1</name>
</geneLocation>
<reference evidence="1" key="1">
    <citation type="journal article" date="2025" name="Int. J. Syst. Evol. Microbiol.">
        <title>Streptomyces citrinus sp. nov., with yellow diffusible pigment.</title>
        <authorList>
            <person name="He Y."/>
            <person name="Yang E."/>
            <person name="Xu J."/>
            <person name="Sun Y."/>
            <person name="Sun L."/>
        </authorList>
    </citation>
    <scope>NUCLEOTIDE SEQUENCE</scope>
    <source>
        <strain evidence="1">Q6</strain>
    </source>
</reference>
<dbReference type="Proteomes" id="UP001432251">
    <property type="component" value="Plasmid p1"/>
</dbReference>
<gene>
    <name evidence="1" type="ORF">V2W30_39945</name>
</gene>
<keyword evidence="1" id="KW-0614">Plasmid</keyword>
<evidence type="ECO:0000313" key="1">
    <source>
        <dbReference type="EMBL" id="WWQ69361.1"/>
    </source>
</evidence>
<organism evidence="1 2">
    <name type="scientific">Streptomyces citrinus</name>
    <dbReference type="NCBI Taxonomy" id="3118173"/>
    <lineage>
        <taxon>Bacteria</taxon>
        <taxon>Bacillati</taxon>
        <taxon>Actinomycetota</taxon>
        <taxon>Actinomycetes</taxon>
        <taxon>Kitasatosporales</taxon>
        <taxon>Streptomycetaceae</taxon>
        <taxon>Streptomyces</taxon>
    </lineage>
</organism>
<name>A0ACD5AQ99_9ACTN</name>
<protein>
    <submittedName>
        <fullName evidence="1">AAA family ATPase</fullName>
    </submittedName>
</protein>
<evidence type="ECO:0000313" key="2">
    <source>
        <dbReference type="Proteomes" id="UP001432251"/>
    </source>
</evidence>